<dbReference type="Proteomes" id="UP000295097">
    <property type="component" value="Unassembled WGS sequence"/>
</dbReference>
<dbReference type="Pfam" id="PF08904">
    <property type="entry name" value="EipB_like"/>
    <property type="match status" value="1"/>
</dbReference>
<comment type="caution">
    <text evidence="2">The sequence shown here is derived from an EMBL/GenBank/DDBJ whole genome shotgun (WGS) entry which is preliminary data.</text>
</comment>
<organism evidence="2 3">
    <name type="scientific">Martelella mediterranea</name>
    <dbReference type="NCBI Taxonomy" id="293089"/>
    <lineage>
        <taxon>Bacteria</taxon>
        <taxon>Pseudomonadati</taxon>
        <taxon>Pseudomonadota</taxon>
        <taxon>Alphaproteobacteria</taxon>
        <taxon>Hyphomicrobiales</taxon>
        <taxon>Aurantimonadaceae</taxon>
        <taxon>Martelella</taxon>
    </lineage>
</organism>
<feature type="signal peptide" evidence="1">
    <location>
        <begin position="1"/>
        <end position="20"/>
    </location>
</feature>
<evidence type="ECO:0000313" key="2">
    <source>
        <dbReference type="EMBL" id="TCT40376.1"/>
    </source>
</evidence>
<sequence length="271" mass="29139">MRKATLTSLILLTSVLPVSATELASGTVLEKLKPHRAIYDLSLEWASAQSGVESLDGRFVYEFTGGACAGYETEMRMVTDIGKEDGSVITDQTTSTLEAPSSESFSFSNVLFSNYELQTETQGEAMRTADSDLSLTIDNSGSEEQALALQNAEFPTEYMAHVIAAAQSGKRVYQANSFDGSDTSVMLALTVIGKELASEDDLSEPGAARWPITTAYYPIGDHAGDQLPDYSVSMTLSSQGVSHDILMDFGDFRIAGALQTLDFLNVSDCTN</sequence>
<dbReference type="OrthoDB" id="9815514at2"/>
<feature type="chain" id="PRO_5021013271" evidence="1">
    <location>
        <begin position="21"/>
        <end position="271"/>
    </location>
</feature>
<evidence type="ECO:0000313" key="3">
    <source>
        <dbReference type="Proteomes" id="UP000295097"/>
    </source>
</evidence>
<proteinExistence type="predicted"/>
<keyword evidence="1" id="KW-0732">Signal</keyword>
<accession>A0A4R3NTJ7</accession>
<dbReference type="InterPro" id="IPR015000">
    <property type="entry name" value="EipB-like"/>
</dbReference>
<name>A0A4R3NTJ7_9HYPH</name>
<dbReference type="EMBL" id="SMAR01000009">
    <property type="protein sequence ID" value="TCT40376.1"/>
    <property type="molecule type" value="Genomic_DNA"/>
</dbReference>
<dbReference type="RefSeq" id="WP_132310447.1">
    <property type="nucleotide sequence ID" value="NZ_SMAR01000009.1"/>
</dbReference>
<gene>
    <name evidence="2" type="ORF">EDC90_100998</name>
</gene>
<evidence type="ECO:0000256" key="1">
    <source>
        <dbReference type="SAM" id="SignalP"/>
    </source>
</evidence>
<keyword evidence="3" id="KW-1185">Reference proteome</keyword>
<reference evidence="2 3" key="1">
    <citation type="submission" date="2019-03" db="EMBL/GenBank/DDBJ databases">
        <title>Freshwater and sediment microbial communities from various areas in North America, analyzing microbe dynamics in response to fracking.</title>
        <authorList>
            <person name="Lamendella R."/>
        </authorList>
    </citation>
    <scope>NUCLEOTIDE SEQUENCE [LARGE SCALE GENOMIC DNA]</scope>
    <source>
        <strain evidence="2 3">175.2</strain>
    </source>
</reference>
<dbReference type="AlphaFoldDB" id="A0A4R3NTJ7"/>
<protein>
    <submittedName>
        <fullName evidence="2">Uncharacterized protein DUF1849</fullName>
    </submittedName>
</protein>